<feature type="compositionally biased region" description="Basic and acidic residues" evidence="5">
    <location>
        <begin position="240"/>
        <end position="253"/>
    </location>
</feature>
<comment type="subcellular location">
    <subcellularLocation>
        <location evidence="1">Cell outer membrane</location>
    </subcellularLocation>
</comment>
<dbReference type="InterPro" id="IPR036737">
    <property type="entry name" value="OmpA-like_sf"/>
</dbReference>
<accession>A0A0S4M553</accession>
<proteinExistence type="predicted"/>
<keyword evidence="9" id="KW-1185">Reference proteome</keyword>
<dbReference type="STRING" id="1561003.Ark11_1407"/>
<organism evidence="8 9">
    <name type="scientific">Candidatus Ichthyocystis hellenicum</name>
    <dbReference type="NCBI Taxonomy" id="1561003"/>
    <lineage>
        <taxon>Bacteria</taxon>
        <taxon>Pseudomonadati</taxon>
        <taxon>Pseudomonadota</taxon>
        <taxon>Betaproteobacteria</taxon>
        <taxon>Burkholderiales</taxon>
        <taxon>Candidatus Ichthyocystis</taxon>
    </lineage>
</organism>
<dbReference type="InterPro" id="IPR006664">
    <property type="entry name" value="OMP_bac"/>
</dbReference>
<evidence type="ECO:0000313" key="8">
    <source>
        <dbReference type="EMBL" id="CUT18207.1"/>
    </source>
</evidence>
<reference evidence="9" key="1">
    <citation type="submission" date="2015-11" db="EMBL/GenBank/DDBJ databases">
        <authorList>
            <person name="Seth-Smith H.M.B."/>
        </authorList>
    </citation>
    <scope>NUCLEOTIDE SEQUENCE [LARGE SCALE GENOMIC DNA]</scope>
    <source>
        <strain evidence="9">2013Ark11</strain>
    </source>
</reference>
<dbReference type="SUPFAM" id="SSF103088">
    <property type="entry name" value="OmpA-like"/>
    <property type="match status" value="1"/>
</dbReference>
<dbReference type="PRINTS" id="PR01021">
    <property type="entry name" value="OMPADOMAIN"/>
</dbReference>
<dbReference type="InterPro" id="IPR006665">
    <property type="entry name" value="OmpA-like"/>
</dbReference>
<keyword evidence="2 4" id="KW-0472">Membrane</keyword>
<evidence type="ECO:0000256" key="1">
    <source>
        <dbReference type="ARBA" id="ARBA00004442"/>
    </source>
</evidence>
<feature type="domain" description="OmpA-like" evidence="7">
    <location>
        <begin position="109"/>
        <end position="226"/>
    </location>
</feature>
<dbReference type="PANTHER" id="PTHR30329">
    <property type="entry name" value="STATOR ELEMENT OF FLAGELLAR MOTOR COMPLEX"/>
    <property type="match status" value="1"/>
</dbReference>
<keyword evidence="6" id="KW-0732">Signal</keyword>
<gene>
    <name evidence="8" type="ORF">Ark11_1407</name>
</gene>
<evidence type="ECO:0000256" key="5">
    <source>
        <dbReference type="SAM" id="MobiDB-lite"/>
    </source>
</evidence>
<sequence length="253" mass="27720">MRVKLTYSTAFALGSLLFLIFSSFGALALTGSQDGAYVRDGASRPVRDAGSNCVRASSWSPLGRTPDCDPEYFKKSESTAMSTHDEPAAEAKVIYKKPVVPPSRSQERVIDHKLTLSASTFFDTSSSMIRGSSHRVLDGLVDFLKQVKIEVVVVTGYTDSRGSDALNTKLSRDRANAVRKYLIKKGIDHSSIYAEGKSKSDPVATNMTEDGRSRNRRVQVEIIGVTSVDPKSINRNSFIDNHRTKDSAHIKGN</sequence>
<evidence type="ECO:0000313" key="9">
    <source>
        <dbReference type="Proteomes" id="UP000198651"/>
    </source>
</evidence>
<dbReference type="CDD" id="cd07185">
    <property type="entry name" value="OmpA_C-like"/>
    <property type="match status" value="1"/>
</dbReference>
<evidence type="ECO:0000256" key="4">
    <source>
        <dbReference type="PROSITE-ProRule" id="PRU00473"/>
    </source>
</evidence>
<dbReference type="AlphaFoldDB" id="A0A0S4M553"/>
<dbReference type="PROSITE" id="PS51123">
    <property type="entry name" value="OMPA_2"/>
    <property type="match status" value="1"/>
</dbReference>
<protein>
    <submittedName>
        <fullName evidence="8">Putative membrane protein, OmpA family</fullName>
    </submittedName>
</protein>
<feature type="signal peptide" evidence="6">
    <location>
        <begin position="1"/>
        <end position="28"/>
    </location>
</feature>
<dbReference type="Pfam" id="PF00691">
    <property type="entry name" value="OmpA"/>
    <property type="match status" value="1"/>
</dbReference>
<dbReference type="InterPro" id="IPR050330">
    <property type="entry name" value="Bact_OuterMem_StrucFunc"/>
</dbReference>
<evidence type="ECO:0000259" key="7">
    <source>
        <dbReference type="PROSITE" id="PS51123"/>
    </source>
</evidence>
<evidence type="ECO:0000256" key="2">
    <source>
        <dbReference type="ARBA" id="ARBA00023136"/>
    </source>
</evidence>
<dbReference type="GO" id="GO:0009279">
    <property type="term" value="C:cell outer membrane"/>
    <property type="evidence" value="ECO:0007669"/>
    <property type="project" value="UniProtKB-SubCell"/>
</dbReference>
<dbReference type="Proteomes" id="UP000198651">
    <property type="component" value="Chromosome I"/>
</dbReference>
<feature type="chain" id="PRO_5006624330" evidence="6">
    <location>
        <begin position="29"/>
        <end position="253"/>
    </location>
</feature>
<feature type="region of interest" description="Disordered" evidence="5">
    <location>
        <begin position="194"/>
        <end position="214"/>
    </location>
</feature>
<name>A0A0S4M553_9BURK</name>
<dbReference type="EMBL" id="LN906597">
    <property type="protein sequence ID" value="CUT18207.1"/>
    <property type="molecule type" value="Genomic_DNA"/>
</dbReference>
<keyword evidence="3" id="KW-0998">Cell outer membrane</keyword>
<dbReference type="Gene3D" id="3.30.1330.60">
    <property type="entry name" value="OmpA-like domain"/>
    <property type="match status" value="1"/>
</dbReference>
<evidence type="ECO:0000256" key="6">
    <source>
        <dbReference type="SAM" id="SignalP"/>
    </source>
</evidence>
<evidence type="ECO:0000256" key="3">
    <source>
        <dbReference type="ARBA" id="ARBA00023237"/>
    </source>
</evidence>
<feature type="region of interest" description="Disordered" evidence="5">
    <location>
        <begin position="234"/>
        <end position="253"/>
    </location>
</feature>
<dbReference type="PANTHER" id="PTHR30329:SF21">
    <property type="entry name" value="LIPOPROTEIN YIAD-RELATED"/>
    <property type="match status" value="1"/>
</dbReference>